<dbReference type="AlphaFoldDB" id="A0AAD6ZWH0"/>
<keyword evidence="1" id="KW-0732">Signal</keyword>
<keyword evidence="4" id="KW-1185">Reference proteome</keyword>
<gene>
    <name evidence="3" type="ORF">DFH08DRAFT_703534</name>
</gene>
<dbReference type="PANTHER" id="PTHR36183:SF2">
    <property type="entry name" value="BETA-GLUCURONIDASE C-TERMINAL DOMAIN-CONTAINING PROTEIN"/>
    <property type="match status" value="1"/>
</dbReference>
<evidence type="ECO:0000259" key="2">
    <source>
        <dbReference type="Pfam" id="PF16862"/>
    </source>
</evidence>
<organism evidence="3 4">
    <name type="scientific">Mycena albidolilacea</name>
    <dbReference type="NCBI Taxonomy" id="1033008"/>
    <lineage>
        <taxon>Eukaryota</taxon>
        <taxon>Fungi</taxon>
        <taxon>Dikarya</taxon>
        <taxon>Basidiomycota</taxon>
        <taxon>Agaricomycotina</taxon>
        <taxon>Agaricomycetes</taxon>
        <taxon>Agaricomycetidae</taxon>
        <taxon>Agaricales</taxon>
        <taxon>Marasmiineae</taxon>
        <taxon>Mycenaceae</taxon>
        <taxon>Mycena</taxon>
    </lineage>
</organism>
<dbReference type="Gene3D" id="3.20.20.80">
    <property type="entry name" value="Glycosidases"/>
    <property type="match status" value="1"/>
</dbReference>
<feature type="signal peptide" evidence="1">
    <location>
        <begin position="1"/>
        <end position="17"/>
    </location>
</feature>
<protein>
    <recommendedName>
        <fullName evidence="2">Beta-glucuronidase C-terminal domain-containing protein</fullName>
    </recommendedName>
</protein>
<sequence length="511" mass="55702">MASRLLWLLLILPSTLARQDVFNFVLDAPEHPPAGQQVVDANYQSYSIEFSYMQDYAGNNTNPNKFSAQLLQNLQDISGAYPMIRAGGSTQNRAVFVPNQTEAVILRFSHPTDDQPAGLTIGPAWMQVFQQFPEGTRYIYGLTFYDFNDTLIGGRNGIDETVAEAELAYGAIKDDLFAFEIGNEVDGWTCTSRRPCNWTVETYVAQWQEYAAAIQEHINTSAPLIQGCAFEAPSHIGFNATPFWNVENAVRFGMNASVAKTLADHDYMGSICEGAQPPSLQASLLNHTHTSAKLYNHAYLGNATAGTNMAYVLGETNSISCQGAAGVSDVFAAALWGVDYVLYTATLKVARLYYHMGTPYRYSAWQPINWPNTNTTRGVKPLYYGNLFTARVLSGGGKQVNVLVNETTTAAYGVYNARSSSLEAVVVVNLEGWNSTQPAAERPYISVRVPEGLAHGEVRRLTAPGVEIAEGITFMGQYVDDEGIIRGDEVVETVADGVVQVGAGEAVLVSL</sequence>
<feature type="chain" id="PRO_5042112597" description="Beta-glucuronidase C-terminal domain-containing protein" evidence="1">
    <location>
        <begin position="18"/>
        <end position="511"/>
    </location>
</feature>
<dbReference type="InterPro" id="IPR017853">
    <property type="entry name" value="GH"/>
</dbReference>
<evidence type="ECO:0000313" key="4">
    <source>
        <dbReference type="Proteomes" id="UP001218218"/>
    </source>
</evidence>
<dbReference type="InterPro" id="IPR031728">
    <property type="entry name" value="GlcAase_C"/>
</dbReference>
<dbReference type="SUPFAM" id="SSF51445">
    <property type="entry name" value="(Trans)glycosidases"/>
    <property type="match status" value="1"/>
</dbReference>
<dbReference type="Pfam" id="PF16862">
    <property type="entry name" value="Glyco_hydro_79C"/>
    <property type="match status" value="1"/>
</dbReference>
<reference evidence="3" key="1">
    <citation type="submission" date="2023-03" db="EMBL/GenBank/DDBJ databases">
        <title>Massive genome expansion in bonnet fungi (Mycena s.s.) driven by repeated elements and novel gene families across ecological guilds.</title>
        <authorList>
            <consortium name="Lawrence Berkeley National Laboratory"/>
            <person name="Harder C.B."/>
            <person name="Miyauchi S."/>
            <person name="Viragh M."/>
            <person name="Kuo A."/>
            <person name="Thoen E."/>
            <person name="Andreopoulos B."/>
            <person name="Lu D."/>
            <person name="Skrede I."/>
            <person name="Drula E."/>
            <person name="Henrissat B."/>
            <person name="Morin E."/>
            <person name="Kohler A."/>
            <person name="Barry K."/>
            <person name="LaButti K."/>
            <person name="Morin E."/>
            <person name="Salamov A."/>
            <person name="Lipzen A."/>
            <person name="Mereny Z."/>
            <person name="Hegedus B."/>
            <person name="Baldrian P."/>
            <person name="Stursova M."/>
            <person name="Weitz H."/>
            <person name="Taylor A."/>
            <person name="Grigoriev I.V."/>
            <person name="Nagy L.G."/>
            <person name="Martin F."/>
            <person name="Kauserud H."/>
        </authorList>
    </citation>
    <scope>NUCLEOTIDE SEQUENCE</scope>
    <source>
        <strain evidence="3">CBHHK002</strain>
    </source>
</reference>
<comment type="caution">
    <text evidence="3">The sequence shown here is derived from an EMBL/GenBank/DDBJ whole genome shotgun (WGS) entry which is preliminary data.</text>
</comment>
<name>A0AAD6ZWH0_9AGAR</name>
<proteinExistence type="predicted"/>
<dbReference type="EMBL" id="JARIHO010000024">
    <property type="protein sequence ID" value="KAJ7342903.1"/>
    <property type="molecule type" value="Genomic_DNA"/>
</dbReference>
<evidence type="ECO:0000256" key="1">
    <source>
        <dbReference type="SAM" id="SignalP"/>
    </source>
</evidence>
<evidence type="ECO:0000313" key="3">
    <source>
        <dbReference type="EMBL" id="KAJ7342903.1"/>
    </source>
</evidence>
<dbReference type="InterPro" id="IPR013780">
    <property type="entry name" value="Glyco_hydro_b"/>
</dbReference>
<accession>A0AAD6ZWH0</accession>
<dbReference type="InterPro" id="IPR052974">
    <property type="entry name" value="GH79_Enzymes"/>
</dbReference>
<dbReference type="PANTHER" id="PTHR36183">
    <property type="entry name" value="BETA-GLUCURONIDASE"/>
    <property type="match status" value="1"/>
</dbReference>
<dbReference type="Gene3D" id="2.60.40.1180">
    <property type="entry name" value="Golgi alpha-mannosidase II"/>
    <property type="match status" value="1"/>
</dbReference>
<feature type="domain" description="Beta-glucuronidase C-terminal" evidence="2">
    <location>
        <begin position="411"/>
        <end position="508"/>
    </location>
</feature>
<dbReference type="Proteomes" id="UP001218218">
    <property type="component" value="Unassembled WGS sequence"/>
</dbReference>